<gene>
    <name evidence="2" type="ORF">D6B99_00955</name>
</gene>
<dbReference type="SFLD" id="SFLDS00003">
    <property type="entry name" value="Haloacid_Dehalogenase"/>
    <property type="match status" value="1"/>
</dbReference>
<dbReference type="Proteomes" id="UP000266118">
    <property type="component" value="Chromosome"/>
</dbReference>
<evidence type="ECO:0000313" key="2">
    <source>
        <dbReference type="EMBL" id="AYD46313.1"/>
    </source>
</evidence>
<organism evidence="2 3">
    <name type="scientific">Arachidicoccus soli</name>
    <dbReference type="NCBI Taxonomy" id="2341117"/>
    <lineage>
        <taxon>Bacteria</taxon>
        <taxon>Pseudomonadati</taxon>
        <taxon>Bacteroidota</taxon>
        <taxon>Chitinophagia</taxon>
        <taxon>Chitinophagales</taxon>
        <taxon>Chitinophagaceae</taxon>
        <taxon>Arachidicoccus</taxon>
    </lineage>
</organism>
<dbReference type="InterPro" id="IPR006423">
    <property type="entry name" value="Lipo_e_P4"/>
</dbReference>
<dbReference type="Gene3D" id="3.40.50.1000">
    <property type="entry name" value="HAD superfamily/HAD-like"/>
    <property type="match status" value="1"/>
</dbReference>
<protein>
    <submittedName>
        <fullName evidence="2">5'-nucleotidase, lipoprotein e(P4) family</fullName>
    </submittedName>
</protein>
<dbReference type="OrthoDB" id="395856at2"/>
<dbReference type="SFLD" id="SFLDG01125">
    <property type="entry name" value="C1.1:_Acid_Phosphatase_Like"/>
    <property type="match status" value="1"/>
</dbReference>
<dbReference type="InterPro" id="IPR005519">
    <property type="entry name" value="Acid_phosphat_B-like"/>
</dbReference>
<accession>A0A386HKR2</accession>
<evidence type="ECO:0000313" key="3">
    <source>
        <dbReference type="Proteomes" id="UP000266118"/>
    </source>
</evidence>
<dbReference type="InterPro" id="IPR023214">
    <property type="entry name" value="HAD_sf"/>
</dbReference>
<dbReference type="SUPFAM" id="SSF56784">
    <property type="entry name" value="HAD-like"/>
    <property type="match status" value="1"/>
</dbReference>
<dbReference type="KEGG" id="ark:D6B99_00955"/>
<dbReference type="PIRSF" id="PIRSF019271">
    <property type="entry name" value="Acid_Ptase_C"/>
    <property type="match status" value="1"/>
</dbReference>
<dbReference type="InterPro" id="IPR036412">
    <property type="entry name" value="HAD-like_sf"/>
</dbReference>
<sequence>MNRYLFLGLIFFAGCVTVNNNQTAKYLKSNIVVDGKLYTSVWMQRAAEYKALCAQAYNIAAFRLEQYIQNEKSTKPFAIITDIDETFLDNSPNSVHQALQGKDFEQSAWDEWVNKAAADTVVGALNFFQFAASKNVTVFYITNRNEKNAAATLKNLQKFHFPDADKAHLLVMTNGSSKEARRLQIEKDYDVALFLGDNLGDFSSLFDKKTEAERTANVLNNEALFGKKFIILPNPNYGDWEGAMYHYNYKLSPEQKDSIFKANARTY</sequence>
<dbReference type="EMBL" id="CP032489">
    <property type="protein sequence ID" value="AYD46313.1"/>
    <property type="molecule type" value="Genomic_DNA"/>
</dbReference>
<name>A0A386HKR2_9BACT</name>
<evidence type="ECO:0000256" key="1">
    <source>
        <dbReference type="ARBA" id="ARBA00022729"/>
    </source>
</evidence>
<dbReference type="RefSeq" id="WP_119984210.1">
    <property type="nucleotide sequence ID" value="NZ_CP032489.1"/>
</dbReference>
<reference evidence="2 3" key="1">
    <citation type="submission" date="2018-09" db="EMBL/GenBank/DDBJ databases">
        <title>Arachidicoccus sp. nov., a bacterium isolated from soil.</title>
        <authorList>
            <person name="Weon H.-Y."/>
            <person name="Kwon S.-W."/>
            <person name="Lee S.A."/>
        </authorList>
    </citation>
    <scope>NUCLEOTIDE SEQUENCE [LARGE SCALE GENOMIC DNA]</scope>
    <source>
        <strain evidence="2 3">KIS59-12</strain>
    </source>
</reference>
<dbReference type="GO" id="GO:0009279">
    <property type="term" value="C:cell outer membrane"/>
    <property type="evidence" value="ECO:0007669"/>
    <property type="project" value="InterPro"/>
</dbReference>
<keyword evidence="1" id="KW-0732">Signal</keyword>
<dbReference type="PANTHER" id="PTHR31284:SF10">
    <property type="entry name" value="ACID PHOSPHATASE-LIKE PROTEIN"/>
    <property type="match status" value="1"/>
</dbReference>
<dbReference type="PROSITE" id="PS51257">
    <property type="entry name" value="PROKAR_LIPOPROTEIN"/>
    <property type="match status" value="1"/>
</dbReference>
<keyword evidence="3" id="KW-1185">Reference proteome</keyword>
<dbReference type="Pfam" id="PF03767">
    <property type="entry name" value="Acid_phosphat_B"/>
    <property type="match status" value="1"/>
</dbReference>
<dbReference type="AlphaFoldDB" id="A0A386HKR2"/>
<dbReference type="PANTHER" id="PTHR31284">
    <property type="entry name" value="ACID PHOSPHATASE-LIKE PROTEIN"/>
    <property type="match status" value="1"/>
</dbReference>
<keyword evidence="2" id="KW-0449">Lipoprotein</keyword>
<dbReference type="NCBIfam" id="TIGR01533">
    <property type="entry name" value="lipo_e_P4"/>
    <property type="match status" value="1"/>
</dbReference>
<dbReference type="CDD" id="cd07534">
    <property type="entry name" value="HAD_CAP"/>
    <property type="match status" value="1"/>
</dbReference>
<proteinExistence type="predicted"/>